<evidence type="ECO:0000313" key="3">
    <source>
        <dbReference type="Proteomes" id="UP000821866"/>
    </source>
</evidence>
<dbReference type="AlphaFoldDB" id="A0A9J6DCD5"/>
<feature type="region of interest" description="Disordered" evidence="1">
    <location>
        <begin position="310"/>
        <end position="392"/>
    </location>
</feature>
<dbReference type="EMBL" id="JABSTU010000010">
    <property type="protein sequence ID" value="KAH8019659.1"/>
    <property type="molecule type" value="Genomic_DNA"/>
</dbReference>
<evidence type="ECO:0000313" key="2">
    <source>
        <dbReference type="EMBL" id="KAH8019659.1"/>
    </source>
</evidence>
<gene>
    <name evidence="2" type="ORF">HPB51_020470</name>
</gene>
<reference evidence="2" key="1">
    <citation type="journal article" date="2020" name="Cell">
        <title>Large-Scale Comparative Analyses of Tick Genomes Elucidate Their Genetic Diversity and Vector Capacities.</title>
        <authorList>
            <consortium name="Tick Genome and Microbiome Consortium (TIGMIC)"/>
            <person name="Jia N."/>
            <person name="Wang J."/>
            <person name="Shi W."/>
            <person name="Du L."/>
            <person name="Sun Y."/>
            <person name="Zhan W."/>
            <person name="Jiang J.F."/>
            <person name="Wang Q."/>
            <person name="Zhang B."/>
            <person name="Ji P."/>
            <person name="Bell-Sakyi L."/>
            <person name="Cui X.M."/>
            <person name="Yuan T.T."/>
            <person name="Jiang B.G."/>
            <person name="Yang W.F."/>
            <person name="Lam T.T."/>
            <person name="Chang Q.C."/>
            <person name="Ding S.J."/>
            <person name="Wang X.J."/>
            <person name="Zhu J.G."/>
            <person name="Ruan X.D."/>
            <person name="Zhao L."/>
            <person name="Wei J.T."/>
            <person name="Ye R.Z."/>
            <person name="Que T.C."/>
            <person name="Du C.H."/>
            <person name="Zhou Y.H."/>
            <person name="Cheng J.X."/>
            <person name="Dai P.F."/>
            <person name="Guo W.B."/>
            <person name="Han X.H."/>
            <person name="Huang E.J."/>
            <person name="Li L.F."/>
            <person name="Wei W."/>
            <person name="Gao Y.C."/>
            <person name="Liu J.Z."/>
            <person name="Shao H.Z."/>
            <person name="Wang X."/>
            <person name="Wang C.C."/>
            <person name="Yang T.C."/>
            <person name="Huo Q.B."/>
            <person name="Li W."/>
            <person name="Chen H.Y."/>
            <person name="Chen S.E."/>
            <person name="Zhou L.G."/>
            <person name="Ni X.B."/>
            <person name="Tian J.H."/>
            <person name="Sheng Y."/>
            <person name="Liu T."/>
            <person name="Pan Y.S."/>
            <person name="Xia L.Y."/>
            <person name="Li J."/>
            <person name="Zhao F."/>
            <person name="Cao W.C."/>
        </authorList>
    </citation>
    <scope>NUCLEOTIDE SEQUENCE</scope>
    <source>
        <strain evidence="2">Rmic-2018</strain>
    </source>
</reference>
<accession>A0A9J6DCD5</accession>
<dbReference type="Proteomes" id="UP000821866">
    <property type="component" value="Chromosome 8"/>
</dbReference>
<dbReference type="VEuPathDB" id="VectorBase:LOC119161008"/>
<sequence length="676" mass="74486">MEPPEFQYLVSFQGRKKIISARGPTEADILEALKTTDFGHSLQACRIEVYNVRHDEFVDPPAGHVFSEKDKIRLVCSENFLMSCSYPGSLYEAAAKSLVLEYPVLRDTIGTGWIVDLSQHVASQHDEATINSHIDYMVKEIKRPIPDMQKLGDSMEQTRPSRQKWMKEMRPSTADVVLKYPALAKAEMLHEEFIALTGVNLEKKVLEFINRYGDRCFELAKCRRCAKEAVKAIEEEVEALDGDEKKYRFAVGIVELLPMLLKEQPRFLQGPDTYPALSLKGKNASEATNIVASFEGLSVEVLDVIAGARQGGDRSRGRVQAAPERAPGAELASRAAAATKAKHGGHFRETRVPRRSAGPSRGPGASSRGSCCPNASHGTSLPAAGAKTAARHERALPIKPPEAAPRGAPPTAATLRAARRRNSNAPCAGGEELCVDLCARARTQRARALWSASQLRGNVPTSSDARVPLEWTKLRRRLPLRRVCAPKAERRRCRTASSVTRRLRRSSRELRNLRYQTAGDLSGGIRSSGAFGTVLASPSFETVVAAERFEAPFVTSPEVRFATVVGSCGIGRRQRHRCEPSTSAETKDRQKRRAKLVDKLWRQASGVGIRPLEWDVFPERSLELHSPHGPGGEPGGTWRTSAPVIRAPWKQLVFSAHCLAVGVLLCLRVHSERPCL</sequence>
<protein>
    <submittedName>
        <fullName evidence="2">Uncharacterized protein</fullName>
    </submittedName>
</protein>
<proteinExistence type="predicted"/>
<evidence type="ECO:0000256" key="1">
    <source>
        <dbReference type="SAM" id="MobiDB-lite"/>
    </source>
</evidence>
<feature type="compositionally biased region" description="Low complexity" evidence="1">
    <location>
        <begin position="326"/>
        <end position="339"/>
    </location>
</feature>
<comment type="caution">
    <text evidence="2">The sequence shown here is derived from an EMBL/GenBank/DDBJ whole genome shotgun (WGS) entry which is preliminary data.</text>
</comment>
<feature type="compositionally biased region" description="Low complexity" evidence="1">
    <location>
        <begin position="355"/>
        <end position="373"/>
    </location>
</feature>
<name>A0A9J6DCD5_RHIMP</name>
<organism evidence="2 3">
    <name type="scientific">Rhipicephalus microplus</name>
    <name type="common">Cattle tick</name>
    <name type="synonym">Boophilus microplus</name>
    <dbReference type="NCBI Taxonomy" id="6941"/>
    <lineage>
        <taxon>Eukaryota</taxon>
        <taxon>Metazoa</taxon>
        <taxon>Ecdysozoa</taxon>
        <taxon>Arthropoda</taxon>
        <taxon>Chelicerata</taxon>
        <taxon>Arachnida</taxon>
        <taxon>Acari</taxon>
        <taxon>Parasitiformes</taxon>
        <taxon>Ixodida</taxon>
        <taxon>Ixodoidea</taxon>
        <taxon>Ixodidae</taxon>
        <taxon>Rhipicephalinae</taxon>
        <taxon>Rhipicephalus</taxon>
        <taxon>Boophilus</taxon>
    </lineage>
</organism>
<keyword evidence="3" id="KW-1185">Reference proteome</keyword>
<reference evidence="2" key="2">
    <citation type="submission" date="2021-09" db="EMBL/GenBank/DDBJ databases">
        <authorList>
            <person name="Jia N."/>
            <person name="Wang J."/>
            <person name="Shi W."/>
            <person name="Du L."/>
            <person name="Sun Y."/>
            <person name="Zhan W."/>
            <person name="Jiang J."/>
            <person name="Wang Q."/>
            <person name="Zhang B."/>
            <person name="Ji P."/>
            <person name="Sakyi L.B."/>
            <person name="Cui X."/>
            <person name="Yuan T."/>
            <person name="Jiang B."/>
            <person name="Yang W."/>
            <person name="Lam T.T.-Y."/>
            <person name="Chang Q."/>
            <person name="Ding S."/>
            <person name="Wang X."/>
            <person name="Zhu J."/>
            <person name="Ruan X."/>
            <person name="Zhao L."/>
            <person name="Wei J."/>
            <person name="Que T."/>
            <person name="Du C."/>
            <person name="Cheng J."/>
            <person name="Dai P."/>
            <person name="Han X."/>
            <person name="Huang E."/>
            <person name="Gao Y."/>
            <person name="Liu J."/>
            <person name="Shao H."/>
            <person name="Ye R."/>
            <person name="Li L."/>
            <person name="Wei W."/>
            <person name="Wang X."/>
            <person name="Wang C."/>
            <person name="Huo Q."/>
            <person name="Li W."/>
            <person name="Guo W."/>
            <person name="Chen H."/>
            <person name="Chen S."/>
            <person name="Zhou L."/>
            <person name="Zhou L."/>
            <person name="Ni X."/>
            <person name="Tian J."/>
            <person name="Zhou Y."/>
            <person name="Sheng Y."/>
            <person name="Liu T."/>
            <person name="Pan Y."/>
            <person name="Xia L."/>
            <person name="Li J."/>
            <person name="Zhao F."/>
            <person name="Cao W."/>
        </authorList>
    </citation>
    <scope>NUCLEOTIDE SEQUENCE</scope>
    <source>
        <strain evidence="2">Rmic-2018</strain>
        <tissue evidence="2">Larvae</tissue>
    </source>
</reference>